<dbReference type="Proteomes" id="UP000228906">
    <property type="component" value="Unassembled WGS sequence"/>
</dbReference>
<dbReference type="Pfam" id="PF01871">
    <property type="entry name" value="AMMECR1"/>
    <property type="match status" value="1"/>
</dbReference>
<dbReference type="NCBIfam" id="TIGR00296">
    <property type="entry name" value="TIGR00296 family protein"/>
    <property type="match status" value="1"/>
</dbReference>
<dbReference type="EMBL" id="PFAV01000037">
    <property type="protein sequence ID" value="PIR91392.1"/>
    <property type="molecule type" value="Genomic_DNA"/>
</dbReference>
<dbReference type="InterPro" id="IPR027485">
    <property type="entry name" value="AMMECR1_N"/>
</dbReference>
<evidence type="ECO:0000259" key="2">
    <source>
        <dbReference type="PROSITE" id="PS51112"/>
    </source>
</evidence>
<evidence type="ECO:0000313" key="4">
    <source>
        <dbReference type="Proteomes" id="UP000228906"/>
    </source>
</evidence>
<dbReference type="PANTHER" id="PTHR11060:SF0">
    <property type="entry name" value="PROTEIN MEMO1"/>
    <property type="match status" value="1"/>
</dbReference>
<dbReference type="CDD" id="cd07361">
    <property type="entry name" value="MEMO_like"/>
    <property type="match status" value="1"/>
</dbReference>
<dbReference type="NCBIfam" id="TIGR04336">
    <property type="entry name" value="AmmeMemoSam_B"/>
    <property type="match status" value="1"/>
</dbReference>
<name>A0A2H0UX28_9BACT</name>
<organism evidence="3 4">
    <name type="scientific">bacterium (Candidatus Gribaldobacteria) CG10_big_fil_rev_8_21_14_0_10_41_12</name>
    <dbReference type="NCBI Taxonomy" id="2014277"/>
    <lineage>
        <taxon>Bacteria</taxon>
        <taxon>Candidatus Gribaldobacteria</taxon>
    </lineage>
</organism>
<evidence type="ECO:0000313" key="3">
    <source>
        <dbReference type="EMBL" id="PIR91392.1"/>
    </source>
</evidence>
<dbReference type="Gene3D" id="3.40.830.10">
    <property type="entry name" value="LigB-like"/>
    <property type="match status" value="1"/>
</dbReference>
<dbReference type="Gene3D" id="3.30.1490.150">
    <property type="entry name" value="Hypothetical protein ph0010, domain 2"/>
    <property type="match status" value="1"/>
</dbReference>
<dbReference type="AlphaFoldDB" id="A0A2H0UX28"/>
<feature type="domain" description="AMMECR1" evidence="2">
    <location>
        <begin position="313"/>
        <end position="488"/>
    </location>
</feature>
<gene>
    <name evidence="3" type="ORF">COU03_02230</name>
</gene>
<dbReference type="SUPFAM" id="SSF143447">
    <property type="entry name" value="AMMECR1-like"/>
    <property type="match status" value="1"/>
</dbReference>
<proteinExistence type="inferred from homology"/>
<accession>A0A2H0UX28</accession>
<dbReference type="InterPro" id="IPR023473">
    <property type="entry name" value="AMMECR1"/>
</dbReference>
<dbReference type="InterPro" id="IPR002733">
    <property type="entry name" value="AMMECR1_domain"/>
</dbReference>
<dbReference type="NCBIfam" id="TIGR04335">
    <property type="entry name" value="AmmeMemoSam_A"/>
    <property type="match status" value="1"/>
</dbReference>
<dbReference type="InterPro" id="IPR002737">
    <property type="entry name" value="MEMO1_fam"/>
</dbReference>
<dbReference type="Pfam" id="PF01875">
    <property type="entry name" value="Memo"/>
    <property type="match status" value="1"/>
</dbReference>
<dbReference type="PANTHER" id="PTHR11060">
    <property type="entry name" value="PROTEIN MEMO1"/>
    <property type="match status" value="1"/>
</dbReference>
<comment type="caution">
    <text evidence="3">The sequence shown here is derived from an EMBL/GenBank/DDBJ whole genome shotgun (WGS) entry which is preliminary data.</text>
</comment>
<dbReference type="Gene3D" id="3.30.700.20">
    <property type="entry name" value="Hypothetical protein ph0010, domain 1"/>
    <property type="match status" value="1"/>
</dbReference>
<sequence length="488" mass="53261">MQNIVGKKSQNIRKPVMAGQFYPNNKQELNAILSLYLMQAKIARRDNNPRIIIAPHAGYQFSGPVAAFAFKGLQNSGYKRAILIGRSHQEYFAGIAVDDNEAWATPLTSTPVDKDFIARLQKTDSEIVFNSFVHQNEHCLEVELPFLQNVLGNDLQIVPLLFGDNNATTIAGLVESLAKIIDEKTVVVISSDLSHYPTYSQANKVDKETIETILRLDEATLDQRNRQAEEGAWLGVATLACGAPAVDAAILLAKQMGLSPILLKYANSGDAALETKDRVVGYAAISFYGVGGRSEAPSPKEGASLPPKLLAKEEQGVALRIARQTLEAAFTKKADQLPTGLAEIFQEKRGVFVTLKKQGELKGCIGNFTSDIGLAQNIQIMAKEAAFNDPRFLPLEKSELKDVAIEISVLSPMQKIDNPDLIEVGKHGVYVKKGSHSGVYLPQVAIELGWNKEQFLNSLCAEKAGLSAACWRDGTAELYIFTAQVFGE</sequence>
<dbReference type="InterPro" id="IPR036071">
    <property type="entry name" value="AMMECR1_dom_sf"/>
</dbReference>
<dbReference type="PROSITE" id="PS51112">
    <property type="entry name" value="AMMECR1"/>
    <property type="match status" value="1"/>
</dbReference>
<reference evidence="4" key="1">
    <citation type="submission" date="2017-09" db="EMBL/GenBank/DDBJ databases">
        <title>Depth-based differentiation of microbial function through sediment-hosted aquifers and enrichment of novel symbionts in the deep terrestrial subsurface.</title>
        <authorList>
            <person name="Probst A.J."/>
            <person name="Ladd B."/>
            <person name="Jarett J.K."/>
            <person name="Geller-Mcgrath D.E."/>
            <person name="Sieber C.M.K."/>
            <person name="Emerson J.B."/>
            <person name="Anantharaman K."/>
            <person name="Thomas B.C."/>
            <person name="Malmstrom R."/>
            <person name="Stieglmeier M."/>
            <person name="Klingl A."/>
            <person name="Woyke T."/>
            <person name="Ryan C.M."/>
            <person name="Banfield J.F."/>
        </authorList>
    </citation>
    <scope>NUCLEOTIDE SEQUENCE [LARGE SCALE GENOMIC DNA]</scope>
</reference>
<evidence type="ECO:0000256" key="1">
    <source>
        <dbReference type="ARBA" id="ARBA00006315"/>
    </source>
</evidence>
<comment type="similarity">
    <text evidence="1">Belongs to the MEMO1 family.</text>
</comment>
<dbReference type="InterPro" id="IPR027623">
    <property type="entry name" value="AmmeMemoSam_A"/>
</dbReference>
<protein>
    <recommendedName>
        <fullName evidence="2">AMMECR1 domain-containing protein</fullName>
    </recommendedName>
</protein>